<evidence type="ECO:0000256" key="10">
    <source>
        <dbReference type="PIRNR" id="PIRNR000439"/>
    </source>
</evidence>
<keyword evidence="8 10" id="KW-0012">Acyltransferase</keyword>
<feature type="transmembrane region" description="Helical" evidence="13">
    <location>
        <begin position="486"/>
        <end position="504"/>
    </location>
</feature>
<feature type="transmembrane region" description="Helical" evidence="13">
    <location>
        <begin position="363"/>
        <end position="389"/>
    </location>
</feature>
<evidence type="ECO:0000256" key="8">
    <source>
        <dbReference type="ARBA" id="ARBA00023315"/>
    </source>
</evidence>
<feature type="transmembrane region" description="Helical" evidence="13">
    <location>
        <begin position="180"/>
        <end position="202"/>
    </location>
</feature>
<dbReference type="OrthoDB" id="10039049at2759"/>
<evidence type="ECO:0000256" key="7">
    <source>
        <dbReference type="ARBA" id="ARBA00023136"/>
    </source>
</evidence>
<feature type="active site" evidence="11">
    <location>
        <position position="499"/>
    </location>
</feature>
<organism evidence="14 15">
    <name type="scientific">Microthyrium microscopicum</name>
    <dbReference type="NCBI Taxonomy" id="703497"/>
    <lineage>
        <taxon>Eukaryota</taxon>
        <taxon>Fungi</taxon>
        <taxon>Dikarya</taxon>
        <taxon>Ascomycota</taxon>
        <taxon>Pezizomycotina</taxon>
        <taxon>Dothideomycetes</taxon>
        <taxon>Dothideomycetes incertae sedis</taxon>
        <taxon>Microthyriales</taxon>
        <taxon>Microthyriaceae</taxon>
        <taxon>Microthyrium</taxon>
    </lineage>
</organism>
<keyword evidence="7 10" id="KW-0472">Membrane</keyword>
<evidence type="ECO:0000256" key="2">
    <source>
        <dbReference type="ARBA" id="ARBA00009010"/>
    </source>
</evidence>
<dbReference type="GO" id="GO:0034737">
    <property type="term" value="F:ergosterol O-acyltransferase activity"/>
    <property type="evidence" value="ECO:0007669"/>
    <property type="project" value="TreeGrafter"/>
</dbReference>
<dbReference type="GO" id="GO:0008204">
    <property type="term" value="P:ergosterol metabolic process"/>
    <property type="evidence" value="ECO:0007669"/>
    <property type="project" value="TreeGrafter"/>
</dbReference>
<dbReference type="EMBL" id="MU004242">
    <property type="protein sequence ID" value="KAF2664519.1"/>
    <property type="molecule type" value="Genomic_DNA"/>
</dbReference>
<evidence type="ECO:0000256" key="5">
    <source>
        <dbReference type="ARBA" id="ARBA00022824"/>
    </source>
</evidence>
<keyword evidence="15" id="KW-1185">Reference proteome</keyword>
<evidence type="ECO:0000256" key="4">
    <source>
        <dbReference type="ARBA" id="ARBA00022692"/>
    </source>
</evidence>
<keyword evidence="3 10" id="KW-0808">Transferase</keyword>
<dbReference type="Proteomes" id="UP000799302">
    <property type="component" value="Unassembled WGS sequence"/>
</dbReference>
<evidence type="ECO:0000256" key="6">
    <source>
        <dbReference type="ARBA" id="ARBA00022989"/>
    </source>
</evidence>
<feature type="transmembrane region" description="Helical" evidence="13">
    <location>
        <begin position="74"/>
        <end position="94"/>
    </location>
</feature>
<feature type="compositionally biased region" description="Polar residues" evidence="12">
    <location>
        <begin position="1"/>
        <end position="28"/>
    </location>
</feature>
<dbReference type="GO" id="GO:0005789">
    <property type="term" value="C:endoplasmic reticulum membrane"/>
    <property type="evidence" value="ECO:0007669"/>
    <property type="project" value="UniProtKB-SubCell"/>
</dbReference>
<reference evidence="14" key="1">
    <citation type="journal article" date="2020" name="Stud. Mycol.">
        <title>101 Dothideomycetes genomes: a test case for predicting lifestyles and emergence of pathogens.</title>
        <authorList>
            <person name="Haridas S."/>
            <person name="Albert R."/>
            <person name="Binder M."/>
            <person name="Bloem J."/>
            <person name="Labutti K."/>
            <person name="Salamov A."/>
            <person name="Andreopoulos B."/>
            <person name="Baker S."/>
            <person name="Barry K."/>
            <person name="Bills G."/>
            <person name="Bluhm B."/>
            <person name="Cannon C."/>
            <person name="Castanera R."/>
            <person name="Culley D."/>
            <person name="Daum C."/>
            <person name="Ezra D."/>
            <person name="Gonzalez J."/>
            <person name="Henrissat B."/>
            <person name="Kuo A."/>
            <person name="Liang C."/>
            <person name="Lipzen A."/>
            <person name="Lutzoni F."/>
            <person name="Magnuson J."/>
            <person name="Mondo S."/>
            <person name="Nolan M."/>
            <person name="Ohm R."/>
            <person name="Pangilinan J."/>
            <person name="Park H.-J."/>
            <person name="Ramirez L."/>
            <person name="Alfaro M."/>
            <person name="Sun H."/>
            <person name="Tritt A."/>
            <person name="Yoshinaga Y."/>
            <person name="Zwiers L.-H."/>
            <person name="Turgeon B."/>
            <person name="Goodwin S."/>
            <person name="Spatafora J."/>
            <person name="Crous P."/>
            <person name="Grigoriev I."/>
        </authorList>
    </citation>
    <scope>NUCLEOTIDE SEQUENCE</scope>
    <source>
        <strain evidence="14">CBS 115976</strain>
    </source>
</reference>
<comment type="function">
    <text evidence="9">Sterol O-acyltransferase that catalyzes the formation of stery esters.</text>
</comment>
<keyword evidence="4 13" id="KW-0812">Transmembrane</keyword>
<feature type="transmembrane region" description="Helical" evidence="13">
    <location>
        <begin position="158"/>
        <end position="174"/>
    </location>
</feature>
<dbReference type="PANTHER" id="PTHR10408">
    <property type="entry name" value="STEROL O-ACYLTRANSFERASE"/>
    <property type="match status" value="1"/>
</dbReference>
<evidence type="ECO:0000256" key="3">
    <source>
        <dbReference type="ARBA" id="ARBA00022679"/>
    </source>
</evidence>
<proteinExistence type="inferred from homology"/>
<evidence type="ECO:0000256" key="12">
    <source>
        <dbReference type="SAM" id="MobiDB-lite"/>
    </source>
</evidence>
<evidence type="ECO:0000256" key="1">
    <source>
        <dbReference type="ARBA" id="ARBA00004477"/>
    </source>
</evidence>
<dbReference type="PANTHER" id="PTHR10408:SF23">
    <property type="entry name" value="STEROL O-ACYLTRANSFERASE 1-RELATED"/>
    <property type="match status" value="1"/>
</dbReference>
<evidence type="ECO:0000256" key="11">
    <source>
        <dbReference type="PIRSR" id="PIRSR000439-1"/>
    </source>
</evidence>
<sequence>MSLPSISAKESLSRTSTPKQTPPSSVATTADDDEIRQILAERENASTHRLRDLVFTKQFTTFDRQNPLSAESPFRGFFTLFWLAIALMLLKVAASNYKVYGSVVGKAEMLHFMFDRDVIILGLTDGVMVGSTVVGLGLQKAVAKEWISWRRTGWIIQNLWQTAFLFSILAWTWYREWPWTHTIFMVMHTLTFVMKQHSYAFYNGYLSQLNRRKRLLERKLEHLRSTESSDEAPSPVVDVLRASGVENTQEPNGQIQRRPPLNSRTLTDPTKENSHLSAVVTAIDDETSVNDDAKSEFTTAIENELAALTKELHGKTTNPEKQYPNNLTLANWADYTIIPTLCYELEYPRQKHINWWYVAEKSAAALGGIFVMIVVSQAYIHPVVLSTLAMKDDRIATRWREFPWVVSDLLFPVMLEQLLTWWVVWECVLNVLAEVTGFADRNFYGTWWNSVSFDEYARDWNRPVHNFLLRHVYNSSISSFHVSRTTATLVTFTLSALVHELLMFCMFKKVRGYLFTFQLFQIPLAWLSRTKVLKDRKTLGNLMFWFGLFIGPSILGSLYLIV</sequence>
<gene>
    <name evidence="14" type="ORF">BT63DRAFT_378837</name>
</gene>
<name>A0A6A6TWS9_9PEZI</name>
<keyword evidence="5 10" id="KW-0256">Endoplasmic reticulum</keyword>
<feature type="transmembrane region" description="Helical" evidence="13">
    <location>
        <begin position="118"/>
        <end position="138"/>
    </location>
</feature>
<keyword evidence="6 13" id="KW-1133">Transmembrane helix</keyword>
<accession>A0A6A6TWS9</accession>
<evidence type="ECO:0000256" key="13">
    <source>
        <dbReference type="SAM" id="Phobius"/>
    </source>
</evidence>
<evidence type="ECO:0000313" key="14">
    <source>
        <dbReference type="EMBL" id="KAF2664519.1"/>
    </source>
</evidence>
<evidence type="ECO:0000256" key="9">
    <source>
        <dbReference type="ARBA" id="ARBA00023568"/>
    </source>
</evidence>
<evidence type="ECO:0000313" key="15">
    <source>
        <dbReference type="Proteomes" id="UP000799302"/>
    </source>
</evidence>
<comment type="similarity">
    <text evidence="2 10">Belongs to the membrane-bound acyltransferase family. Sterol o-acyltransferase subfamily.</text>
</comment>
<feature type="compositionally biased region" description="Polar residues" evidence="12">
    <location>
        <begin position="245"/>
        <end position="255"/>
    </location>
</feature>
<dbReference type="InterPro" id="IPR014371">
    <property type="entry name" value="Oat_ACAT_DAG_ARE"/>
</dbReference>
<dbReference type="PIRSF" id="PIRSF000439">
    <property type="entry name" value="Oat_ACAT_DAG_ARE"/>
    <property type="match status" value="1"/>
</dbReference>
<feature type="transmembrane region" description="Helical" evidence="13">
    <location>
        <begin position="539"/>
        <end position="561"/>
    </location>
</feature>
<feature type="region of interest" description="Disordered" evidence="12">
    <location>
        <begin position="244"/>
        <end position="270"/>
    </location>
</feature>
<dbReference type="AlphaFoldDB" id="A0A6A6TWS9"/>
<protein>
    <recommendedName>
        <fullName evidence="10">O-acyltransferase</fullName>
    </recommendedName>
</protein>
<dbReference type="InterPro" id="IPR004299">
    <property type="entry name" value="MBOAT_fam"/>
</dbReference>
<feature type="region of interest" description="Disordered" evidence="12">
    <location>
        <begin position="1"/>
        <end position="32"/>
    </location>
</feature>
<dbReference type="Pfam" id="PF03062">
    <property type="entry name" value="MBOAT"/>
    <property type="match status" value="1"/>
</dbReference>
<comment type="subcellular location">
    <subcellularLocation>
        <location evidence="1 10">Endoplasmic reticulum membrane</location>
        <topology evidence="1 10">Multi-pass membrane protein</topology>
    </subcellularLocation>
</comment>